<feature type="compositionally biased region" description="Low complexity" evidence="1">
    <location>
        <begin position="78"/>
        <end position="90"/>
    </location>
</feature>
<feature type="region of interest" description="Disordered" evidence="1">
    <location>
        <begin position="615"/>
        <end position="640"/>
    </location>
</feature>
<feature type="compositionally biased region" description="Polar residues" evidence="1">
    <location>
        <begin position="52"/>
        <end position="63"/>
    </location>
</feature>
<sequence>MDGNQKPLSLFAEKPSVRRGSTRPQTPSRLDRPLIRIPTHPTPGDGYDDNMPCTTPRYSTSGRLNKPTKLVPRSSGKLTTPVLPLPNLLKSPPPPSRQLPARLNKDTHESQNLIPSKTSPGFEMAQVSWLDTGMTRRRQLAPMHPVDPPVEGSAEVGVNESSPIQSKPEHNAVAVVELAGDQLDSVASRPASFRLILPRCIDVRPGSQYLAVLEQVEQPKSLRTEHVQLSAELSDENVVYETKDDNFFDDPDETSMLISSRGSCKDEFYASRTEEVCLAAYKHKRLHAQEVLEGKSELELGLEKYEGHKQNWIEHDKANFVRCKTEEAEDTIVKEEDGLMKYELAGNEDKVKTQWPGKLRNKQDLIELEEVEMLEDFEEIKIDDESSMGSRCGQEKTTDETMAKMEPAVENLSSAWESLHFLIASRSSVCLSGQATSAEVSLHRFETTSCQRDSFSLSGLVSIAHRLHPSISVGLDTKIDVHLPDKLASSQSQSKFHSHPFDAESTNSPSNLRLLSPDKTKSTGVVAITDTGSLGENKPFPISEMDGCIGLHLRSPLETVSLSYSPPVSPNQASGDQTSLMQFERMSATREIDERIYQKLAEFDDEEIAKDINKNILSSNTSSPSPYLSSGTRDEDESSTITLSDQIANLSLSRSSLISLSDQSILQVPRCTSPCLEDLISVYQNDPNLEEMARRVVNAVAPNLMSLKTCADLELGGYKRASKTSHSPSPSISDLDLLVAPLMHSNDEADKALSMFSEECTSDNEAFVATNLRKF</sequence>
<comment type="caution">
    <text evidence="2">The sequence shown here is derived from an EMBL/GenBank/DDBJ whole genome shotgun (WGS) entry which is preliminary data.</text>
</comment>
<protein>
    <submittedName>
        <fullName evidence="2">Uncharacterized protein</fullName>
    </submittedName>
</protein>
<evidence type="ECO:0000313" key="3">
    <source>
        <dbReference type="Proteomes" id="UP000784294"/>
    </source>
</evidence>
<feature type="compositionally biased region" description="Polar residues" evidence="1">
    <location>
        <begin position="504"/>
        <end position="513"/>
    </location>
</feature>
<feature type="region of interest" description="Disordered" evidence="1">
    <location>
        <begin position="1"/>
        <end position="99"/>
    </location>
</feature>
<proteinExistence type="predicted"/>
<dbReference type="AlphaFoldDB" id="A0A3S5CFX9"/>
<dbReference type="EMBL" id="CAAALY010034889">
    <property type="protein sequence ID" value="VEL17933.1"/>
    <property type="molecule type" value="Genomic_DNA"/>
</dbReference>
<evidence type="ECO:0000313" key="2">
    <source>
        <dbReference type="EMBL" id="VEL17933.1"/>
    </source>
</evidence>
<feature type="compositionally biased region" description="Low complexity" evidence="1">
    <location>
        <begin position="617"/>
        <end position="630"/>
    </location>
</feature>
<name>A0A3S5CFX9_9PLAT</name>
<evidence type="ECO:0000256" key="1">
    <source>
        <dbReference type="SAM" id="MobiDB-lite"/>
    </source>
</evidence>
<organism evidence="2 3">
    <name type="scientific">Protopolystoma xenopodis</name>
    <dbReference type="NCBI Taxonomy" id="117903"/>
    <lineage>
        <taxon>Eukaryota</taxon>
        <taxon>Metazoa</taxon>
        <taxon>Spiralia</taxon>
        <taxon>Lophotrochozoa</taxon>
        <taxon>Platyhelminthes</taxon>
        <taxon>Monogenea</taxon>
        <taxon>Polyopisthocotylea</taxon>
        <taxon>Polystomatidea</taxon>
        <taxon>Polystomatidae</taxon>
        <taxon>Protopolystoma</taxon>
    </lineage>
</organism>
<feature type="region of interest" description="Disordered" evidence="1">
    <location>
        <begin position="492"/>
        <end position="517"/>
    </location>
</feature>
<accession>A0A3S5CFX9</accession>
<reference evidence="2" key="1">
    <citation type="submission" date="2018-11" db="EMBL/GenBank/DDBJ databases">
        <authorList>
            <consortium name="Pathogen Informatics"/>
        </authorList>
    </citation>
    <scope>NUCLEOTIDE SEQUENCE</scope>
</reference>
<gene>
    <name evidence="2" type="ORF">PXEA_LOCUS11373</name>
</gene>
<feature type="non-terminal residue" evidence="2">
    <location>
        <position position="1"/>
    </location>
</feature>
<keyword evidence="3" id="KW-1185">Reference proteome</keyword>
<feature type="region of interest" description="Disordered" evidence="1">
    <location>
        <begin position="145"/>
        <end position="168"/>
    </location>
</feature>
<dbReference type="Proteomes" id="UP000784294">
    <property type="component" value="Unassembled WGS sequence"/>
</dbReference>